<organism evidence="1 2">
    <name type="scientific">Winogradskya humida</name>
    <dbReference type="NCBI Taxonomy" id="113566"/>
    <lineage>
        <taxon>Bacteria</taxon>
        <taxon>Bacillati</taxon>
        <taxon>Actinomycetota</taxon>
        <taxon>Actinomycetes</taxon>
        <taxon>Micromonosporales</taxon>
        <taxon>Micromonosporaceae</taxon>
        <taxon>Winogradskya</taxon>
    </lineage>
</organism>
<name>A0ABQ3ZYM8_9ACTN</name>
<dbReference type="Proteomes" id="UP000603200">
    <property type="component" value="Unassembled WGS sequence"/>
</dbReference>
<accession>A0ABQ3ZYM8</accession>
<keyword evidence="2" id="KW-1185">Reference proteome</keyword>
<evidence type="ECO:0000313" key="1">
    <source>
        <dbReference type="EMBL" id="GIE23696.1"/>
    </source>
</evidence>
<protein>
    <submittedName>
        <fullName evidence="1">Uncharacterized protein</fullName>
    </submittedName>
</protein>
<gene>
    <name evidence="1" type="ORF">Ahu01nite_067980</name>
</gene>
<reference evidence="1 2" key="1">
    <citation type="submission" date="2021-01" db="EMBL/GenBank/DDBJ databases">
        <title>Whole genome shotgun sequence of Actinoplanes humidus NBRC 14915.</title>
        <authorList>
            <person name="Komaki H."/>
            <person name="Tamura T."/>
        </authorList>
    </citation>
    <scope>NUCLEOTIDE SEQUENCE [LARGE SCALE GENOMIC DNA]</scope>
    <source>
        <strain evidence="1 2">NBRC 14915</strain>
    </source>
</reference>
<proteinExistence type="predicted"/>
<dbReference type="EMBL" id="BOMN01000095">
    <property type="protein sequence ID" value="GIE23696.1"/>
    <property type="molecule type" value="Genomic_DNA"/>
</dbReference>
<sequence length="442" mass="47271">MHPLDWSRAGTGVNRNEDSGWLSSVVGCGDVSTQRLTTLDGGRELIGGNRELSRAPGDAGLAGFVGPALSRERHPYLMRRRDFLALASIGVPLGSALPFSPVAAAGLDKGNVIGLLAREQDKVDEGAALLKGFVVRLNWDAAQPAEGGAISKAACDQLTGAVAFAREHGYSRLKLRLVAGQSAPGWAKAIGGTALDWDNDGKTLTVPRWWTGAYLDAYRGFVLRLRDHLDDPMWCEVTVSATCTVFAEPCIHELDSQANRTTLLKLGYTTQDEMDALKRAIAIHEELLSPYGISSSVAYNPLQTIVVSPDGTTNSLVNDTGKTIELMDHQRAAMGDFGVWENNSLIAADIDGTLEQTRPAYRTMYAHMRAGAAAGHPVQFQTATLAKIQEAKGSVYHTALWAARNGGISVELPVGWEGDGLHGPVIDAALADKLNKTFAENA</sequence>
<comment type="caution">
    <text evidence="1">The sequence shown here is derived from an EMBL/GenBank/DDBJ whole genome shotgun (WGS) entry which is preliminary data.</text>
</comment>
<evidence type="ECO:0000313" key="2">
    <source>
        <dbReference type="Proteomes" id="UP000603200"/>
    </source>
</evidence>